<evidence type="ECO:0000313" key="2">
    <source>
        <dbReference type="Proteomes" id="UP000272942"/>
    </source>
</evidence>
<dbReference type="EMBL" id="UZAN01070622">
    <property type="protein sequence ID" value="VDP94956.1"/>
    <property type="molecule type" value="Genomic_DNA"/>
</dbReference>
<accession>A0A183BEL9</accession>
<evidence type="ECO:0000313" key="1">
    <source>
        <dbReference type="EMBL" id="VDP94956.1"/>
    </source>
</evidence>
<name>A0A183BEL9_9TREM</name>
<keyword evidence="2" id="KW-1185">Reference proteome</keyword>
<reference evidence="3" key="1">
    <citation type="submission" date="2016-06" db="UniProtKB">
        <authorList>
            <consortium name="WormBaseParasite"/>
        </authorList>
    </citation>
    <scope>IDENTIFICATION</scope>
</reference>
<proteinExistence type="predicted"/>
<reference evidence="1 2" key="2">
    <citation type="submission" date="2018-11" db="EMBL/GenBank/DDBJ databases">
        <authorList>
            <consortium name="Pathogen Informatics"/>
        </authorList>
    </citation>
    <scope>NUCLEOTIDE SEQUENCE [LARGE SCALE GENOMIC DNA]</scope>
    <source>
        <strain evidence="1 2">Egypt</strain>
    </source>
</reference>
<dbReference type="AlphaFoldDB" id="A0A183BEL9"/>
<dbReference type="WBParaSite" id="ECPE_0001769901-mRNA-1">
    <property type="protein sequence ID" value="ECPE_0001769901-mRNA-1"/>
    <property type="gene ID" value="ECPE_0001769901"/>
</dbReference>
<protein>
    <submittedName>
        <fullName evidence="3">Reverse transcriptase domain-containing protein</fullName>
    </submittedName>
</protein>
<sequence>MGTEAQLLDWEPIDTDDIEESWVVIRDYLLQLFQQFAPIRRSRPHAKRPTWFDHELGSLFRMRNRAWKHYRTSNSGYDEYRVIRNQCSAARVAKRHAFQESLAAKSATALKGLFAYLKRRTRTVPGLPSLVDNGITADTGVDRSGVLARHYASMYAGAEISVSSPSSTRRVLYSHPPDVISISAPYLGAHNVAKVLRGLRQYQSPGPYGVHPLVLKELADVVSTPLAQMFNLSLRTSRLPSDRKKALVVPLFKGGDKHAPVNYRPGLSCLSNFLLARNYWVESRADGCSTGVVFVDFSKAFDNVSHAKLLVKLRSTSI</sequence>
<evidence type="ECO:0000313" key="3">
    <source>
        <dbReference type="WBParaSite" id="ECPE_0001769901-mRNA-1"/>
    </source>
</evidence>
<organism evidence="3">
    <name type="scientific">Echinostoma caproni</name>
    <dbReference type="NCBI Taxonomy" id="27848"/>
    <lineage>
        <taxon>Eukaryota</taxon>
        <taxon>Metazoa</taxon>
        <taxon>Spiralia</taxon>
        <taxon>Lophotrochozoa</taxon>
        <taxon>Platyhelminthes</taxon>
        <taxon>Trematoda</taxon>
        <taxon>Digenea</taxon>
        <taxon>Plagiorchiida</taxon>
        <taxon>Echinostomata</taxon>
        <taxon>Echinostomatoidea</taxon>
        <taxon>Echinostomatidae</taxon>
        <taxon>Echinostoma</taxon>
    </lineage>
</organism>
<dbReference type="PANTHER" id="PTHR47510">
    <property type="entry name" value="REVERSE TRANSCRIPTASE DOMAIN-CONTAINING PROTEIN"/>
    <property type="match status" value="1"/>
</dbReference>
<dbReference type="Proteomes" id="UP000272942">
    <property type="component" value="Unassembled WGS sequence"/>
</dbReference>
<dbReference type="PANTHER" id="PTHR47510:SF3">
    <property type="entry name" value="ENDO_EXONUCLEASE_PHOSPHATASE DOMAIN-CONTAINING PROTEIN"/>
    <property type="match status" value="1"/>
</dbReference>
<gene>
    <name evidence="1" type="ORF">ECPE_LOCUS17654</name>
</gene>
<dbReference type="OrthoDB" id="445826at2759"/>